<feature type="region of interest" description="Disordered" evidence="1">
    <location>
        <begin position="43"/>
        <end position="63"/>
    </location>
</feature>
<evidence type="ECO:0000313" key="2">
    <source>
        <dbReference type="EMBL" id="PYI28713.1"/>
    </source>
</evidence>
<proteinExistence type="predicted"/>
<dbReference type="EMBL" id="KZ825543">
    <property type="protein sequence ID" value="PYI28713.1"/>
    <property type="molecule type" value="Genomic_DNA"/>
</dbReference>
<keyword evidence="3" id="KW-1185">Reference proteome</keyword>
<name>A0A2V5I404_9EURO</name>
<protein>
    <submittedName>
        <fullName evidence="2">Uncharacterized protein</fullName>
    </submittedName>
</protein>
<gene>
    <name evidence="2" type="ORF">BP00DRAFT_255353</name>
</gene>
<evidence type="ECO:0000313" key="3">
    <source>
        <dbReference type="Proteomes" id="UP000248817"/>
    </source>
</evidence>
<reference evidence="2 3" key="1">
    <citation type="submission" date="2018-02" db="EMBL/GenBank/DDBJ databases">
        <title>The genomes of Aspergillus section Nigri reveals drivers in fungal speciation.</title>
        <authorList>
            <consortium name="DOE Joint Genome Institute"/>
            <person name="Vesth T.C."/>
            <person name="Nybo J."/>
            <person name="Theobald S."/>
            <person name="Brandl J."/>
            <person name="Frisvad J.C."/>
            <person name="Nielsen K.F."/>
            <person name="Lyhne E.K."/>
            <person name="Kogle M.E."/>
            <person name="Kuo A."/>
            <person name="Riley R."/>
            <person name="Clum A."/>
            <person name="Nolan M."/>
            <person name="Lipzen A."/>
            <person name="Salamov A."/>
            <person name="Henrissat B."/>
            <person name="Wiebenga A."/>
            <person name="De vries R.P."/>
            <person name="Grigoriev I.V."/>
            <person name="Mortensen U.H."/>
            <person name="Andersen M.R."/>
            <person name="Baker S.E."/>
        </authorList>
    </citation>
    <scope>NUCLEOTIDE SEQUENCE [LARGE SCALE GENOMIC DNA]</scope>
    <source>
        <strain evidence="2 3">CBS 114.80</strain>
    </source>
</reference>
<sequence length="143" mass="15868">MMSRGHIQECVPADECMGEDGIPTTKTQETFLPVQSNPLYRPPDLDPIINAITPPPPPPPPPFSLVEPSRLSLLGESLFDPVCWSHCSRLPSPLPLTVHVYCDPTTPKTRQTIRPQQYMTSLLTFGLVCQSSSDPFPYPESRP</sequence>
<evidence type="ECO:0000256" key="1">
    <source>
        <dbReference type="SAM" id="MobiDB-lite"/>
    </source>
</evidence>
<accession>A0A2V5I404</accession>
<feature type="compositionally biased region" description="Pro residues" evidence="1">
    <location>
        <begin position="53"/>
        <end position="63"/>
    </location>
</feature>
<dbReference type="Proteomes" id="UP000248817">
    <property type="component" value="Unassembled WGS sequence"/>
</dbReference>
<organism evidence="2 3">
    <name type="scientific">Aspergillus indologenus CBS 114.80</name>
    <dbReference type="NCBI Taxonomy" id="1450541"/>
    <lineage>
        <taxon>Eukaryota</taxon>
        <taxon>Fungi</taxon>
        <taxon>Dikarya</taxon>
        <taxon>Ascomycota</taxon>
        <taxon>Pezizomycotina</taxon>
        <taxon>Eurotiomycetes</taxon>
        <taxon>Eurotiomycetidae</taxon>
        <taxon>Eurotiales</taxon>
        <taxon>Aspergillaceae</taxon>
        <taxon>Aspergillus</taxon>
        <taxon>Aspergillus subgen. Circumdati</taxon>
    </lineage>
</organism>
<dbReference type="AlphaFoldDB" id="A0A2V5I404"/>